<keyword evidence="2" id="KW-1185">Reference proteome</keyword>
<dbReference type="RefSeq" id="WP_272133538.1">
    <property type="nucleotide sequence ID" value="NZ_JAQLOI010000001.1"/>
</dbReference>
<evidence type="ECO:0000313" key="2">
    <source>
        <dbReference type="Proteomes" id="UP001210678"/>
    </source>
</evidence>
<proteinExistence type="predicted"/>
<gene>
    <name evidence="1" type="ORF">PGX00_05430</name>
</gene>
<protein>
    <submittedName>
        <fullName evidence="1">Uncharacterized protein</fullName>
    </submittedName>
</protein>
<name>A0ABT4YNW6_9VIBR</name>
<dbReference type="EMBL" id="JAQLOI010000001">
    <property type="protein sequence ID" value="MDB1123145.1"/>
    <property type="molecule type" value="Genomic_DNA"/>
</dbReference>
<accession>A0ABT4YNW6</accession>
<comment type="caution">
    <text evidence="1">The sequence shown here is derived from an EMBL/GenBank/DDBJ whole genome shotgun (WGS) entry which is preliminary data.</text>
</comment>
<reference evidence="1 2" key="1">
    <citation type="submission" date="2023-01" db="EMBL/GenBank/DDBJ databases">
        <title>Vibrio sp. KJ40-1 sp.nov, isolated from marine algae.</title>
        <authorList>
            <person name="Butt M."/>
            <person name="Kim J.M.J."/>
            <person name="Jeon C.O.C."/>
        </authorList>
    </citation>
    <scope>NUCLEOTIDE SEQUENCE [LARGE SCALE GENOMIC DNA]</scope>
    <source>
        <strain evidence="1 2">KJ40-1</strain>
    </source>
</reference>
<dbReference type="Proteomes" id="UP001210678">
    <property type="component" value="Unassembled WGS sequence"/>
</dbReference>
<sequence>MRLDFHFRGDDAIFEQIGLFPQGSKSFMEVGGFVVIGVFS</sequence>
<organism evidence="1 2">
    <name type="scientific">Vibrio algarum</name>
    <dbReference type="NCBI Taxonomy" id="3020714"/>
    <lineage>
        <taxon>Bacteria</taxon>
        <taxon>Pseudomonadati</taxon>
        <taxon>Pseudomonadota</taxon>
        <taxon>Gammaproteobacteria</taxon>
        <taxon>Vibrionales</taxon>
        <taxon>Vibrionaceae</taxon>
        <taxon>Vibrio</taxon>
    </lineage>
</organism>
<evidence type="ECO:0000313" key="1">
    <source>
        <dbReference type="EMBL" id="MDB1123145.1"/>
    </source>
</evidence>